<dbReference type="InterPro" id="IPR041108">
    <property type="entry name" value="PP_kinase_C_1"/>
</dbReference>
<dbReference type="HAMAP" id="MF_00347">
    <property type="entry name" value="Polyphosphate_kinase"/>
    <property type="match status" value="1"/>
</dbReference>
<keyword evidence="7 8" id="KW-0460">Magnesium</keyword>
<keyword evidence="4 8" id="KW-0547">Nucleotide-binding</keyword>
<dbReference type="AlphaFoldDB" id="A0A8J8M9K5"/>
<dbReference type="SUPFAM" id="SSF140356">
    <property type="entry name" value="PPK N-terminal domain-like"/>
    <property type="match status" value="1"/>
</dbReference>
<dbReference type="InterPro" id="IPR036832">
    <property type="entry name" value="PPK_N_dom_sf"/>
</dbReference>
<dbReference type="GO" id="GO:0009358">
    <property type="term" value="C:polyphosphate kinase complex"/>
    <property type="evidence" value="ECO:0007669"/>
    <property type="project" value="InterPro"/>
</dbReference>
<comment type="PTM">
    <text evidence="8 9">An intermediate of this reaction is the autophosphorylated ppk in which a phosphate is covalently linked to a histidine residue through a N-P bond.</text>
</comment>
<dbReference type="NCBIfam" id="TIGR03705">
    <property type="entry name" value="poly_P_kin"/>
    <property type="match status" value="1"/>
</dbReference>
<dbReference type="GO" id="GO:0008976">
    <property type="term" value="F:polyphosphate kinase activity"/>
    <property type="evidence" value="ECO:0007669"/>
    <property type="project" value="UniProtKB-UniRule"/>
</dbReference>
<dbReference type="Pfam" id="PF17941">
    <property type="entry name" value="PP_kinase_C_1"/>
    <property type="match status" value="1"/>
</dbReference>
<feature type="domain" description="Polyphosphate kinase C-terminal" evidence="13">
    <location>
        <begin position="331"/>
        <end position="496"/>
    </location>
</feature>
<feature type="binding site" evidence="8">
    <location>
        <position position="592"/>
    </location>
    <ligand>
        <name>ATP</name>
        <dbReference type="ChEBI" id="CHEBI:30616"/>
    </ligand>
</feature>
<evidence type="ECO:0000259" key="13">
    <source>
        <dbReference type="Pfam" id="PF17941"/>
    </source>
</evidence>
<feature type="binding site" evidence="8">
    <location>
        <position position="405"/>
    </location>
    <ligand>
        <name>Mg(2+)</name>
        <dbReference type="ChEBI" id="CHEBI:18420"/>
    </ligand>
</feature>
<feature type="domain" description="Polyphosphate kinase middle" evidence="10">
    <location>
        <begin position="126"/>
        <end position="304"/>
    </location>
</feature>
<dbReference type="CDD" id="cd09165">
    <property type="entry name" value="PLDc_PaPPK1_C1_like"/>
    <property type="match status" value="1"/>
</dbReference>
<dbReference type="PIRSF" id="PIRSF015589">
    <property type="entry name" value="PP_kinase"/>
    <property type="match status" value="1"/>
</dbReference>
<keyword evidence="15" id="KW-1185">Reference proteome</keyword>
<feature type="binding site" evidence="8">
    <location>
        <position position="564"/>
    </location>
    <ligand>
        <name>ATP</name>
        <dbReference type="ChEBI" id="CHEBI:30616"/>
    </ligand>
</feature>
<accession>A0A8J8M9K5</accession>
<feature type="domain" description="Polyphosphate kinase N-terminal" evidence="11">
    <location>
        <begin position="12"/>
        <end position="117"/>
    </location>
</feature>
<dbReference type="NCBIfam" id="NF003920">
    <property type="entry name" value="PRK05443.2-1"/>
    <property type="match status" value="1"/>
</dbReference>
<evidence type="ECO:0000256" key="3">
    <source>
        <dbReference type="ARBA" id="ARBA00022723"/>
    </source>
</evidence>
<dbReference type="InterPro" id="IPR025200">
    <property type="entry name" value="PPK_C_dom2"/>
</dbReference>
<keyword evidence="6 8" id="KW-0067">ATP-binding</keyword>
<evidence type="ECO:0000313" key="14">
    <source>
        <dbReference type="EMBL" id="QUH28851.1"/>
    </source>
</evidence>
<keyword evidence="3 8" id="KW-0479">Metal-binding</keyword>
<dbReference type="EMBL" id="CP058561">
    <property type="protein sequence ID" value="QUH28851.1"/>
    <property type="molecule type" value="Genomic_DNA"/>
</dbReference>
<dbReference type="NCBIfam" id="NF003917">
    <property type="entry name" value="PRK05443.1-1"/>
    <property type="match status" value="1"/>
</dbReference>
<dbReference type="Gene3D" id="3.30.1840.10">
    <property type="entry name" value="Polyphosphate kinase middle domain"/>
    <property type="match status" value="1"/>
</dbReference>
<protein>
    <recommendedName>
        <fullName evidence="8 9">Polyphosphate kinase</fullName>
        <ecNumber evidence="8 9">2.7.4.1</ecNumber>
    </recommendedName>
    <alternativeName>
        <fullName evidence="8">ATP-polyphosphate phosphotransferase</fullName>
    </alternativeName>
    <alternativeName>
        <fullName evidence="8">Polyphosphoric acid kinase</fullName>
    </alternativeName>
</protein>
<dbReference type="GO" id="GO:0006799">
    <property type="term" value="P:polyphosphate biosynthetic process"/>
    <property type="evidence" value="ECO:0007669"/>
    <property type="project" value="UniProtKB-UniRule"/>
</dbReference>
<evidence type="ECO:0000259" key="10">
    <source>
        <dbReference type="Pfam" id="PF02503"/>
    </source>
</evidence>
<keyword evidence="2 8" id="KW-0808">Transferase</keyword>
<dbReference type="Pfam" id="PF02503">
    <property type="entry name" value="PP_kinase"/>
    <property type="match status" value="1"/>
</dbReference>
<dbReference type="GO" id="GO:0005524">
    <property type="term" value="F:ATP binding"/>
    <property type="evidence" value="ECO:0007669"/>
    <property type="project" value="UniProtKB-KW"/>
</dbReference>
<dbReference type="InterPro" id="IPR003414">
    <property type="entry name" value="PP_kinase"/>
</dbReference>
<dbReference type="Proteomes" id="UP000677305">
    <property type="component" value="Chromosome"/>
</dbReference>
<evidence type="ECO:0000256" key="7">
    <source>
        <dbReference type="ARBA" id="ARBA00022842"/>
    </source>
</evidence>
<evidence type="ECO:0000256" key="6">
    <source>
        <dbReference type="ARBA" id="ARBA00022840"/>
    </source>
</evidence>
<dbReference type="Gene3D" id="3.30.870.10">
    <property type="entry name" value="Endonuclease Chain A"/>
    <property type="match status" value="2"/>
</dbReference>
<evidence type="ECO:0000256" key="1">
    <source>
        <dbReference type="ARBA" id="ARBA00022553"/>
    </source>
</evidence>
<evidence type="ECO:0000259" key="11">
    <source>
        <dbReference type="Pfam" id="PF13089"/>
    </source>
</evidence>
<keyword evidence="5 8" id="KW-0418">Kinase</keyword>
<dbReference type="SUPFAM" id="SSF56024">
    <property type="entry name" value="Phospholipase D/nuclease"/>
    <property type="match status" value="2"/>
</dbReference>
<evidence type="ECO:0000256" key="8">
    <source>
        <dbReference type="HAMAP-Rule" id="MF_00347"/>
    </source>
</evidence>
<dbReference type="PANTHER" id="PTHR30218:SF0">
    <property type="entry name" value="POLYPHOSPHATE KINASE"/>
    <property type="match status" value="1"/>
</dbReference>
<evidence type="ECO:0000256" key="2">
    <source>
        <dbReference type="ARBA" id="ARBA00022679"/>
    </source>
</evidence>
<dbReference type="Pfam" id="PF13090">
    <property type="entry name" value="PP_kinase_C"/>
    <property type="match status" value="1"/>
</dbReference>
<dbReference type="Pfam" id="PF13089">
    <property type="entry name" value="PP_kinase_N"/>
    <property type="match status" value="1"/>
</dbReference>
<dbReference type="Gene3D" id="1.20.58.310">
    <property type="entry name" value="Polyphosphate kinase N-terminal domain"/>
    <property type="match status" value="1"/>
</dbReference>
<dbReference type="KEGG" id="vgu:HYG85_07945"/>
<dbReference type="NCBIfam" id="NF003921">
    <property type="entry name" value="PRK05443.2-2"/>
    <property type="match status" value="1"/>
</dbReference>
<gene>
    <name evidence="8" type="primary">ppk</name>
    <name evidence="14" type="ORF">HYG85_07945</name>
</gene>
<dbReference type="RefSeq" id="WP_212693054.1">
    <property type="nucleotide sequence ID" value="NZ_CP058561.1"/>
</dbReference>
<dbReference type="InterPro" id="IPR025198">
    <property type="entry name" value="PPK_N_dom"/>
</dbReference>
<dbReference type="PANTHER" id="PTHR30218">
    <property type="entry name" value="POLYPHOSPHATE KINASE"/>
    <property type="match status" value="1"/>
</dbReference>
<evidence type="ECO:0000256" key="5">
    <source>
        <dbReference type="ARBA" id="ARBA00022777"/>
    </source>
</evidence>
<feature type="binding site" evidence="8">
    <location>
        <position position="468"/>
    </location>
    <ligand>
        <name>ATP</name>
        <dbReference type="ChEBI" id="CHEBI:30616"/>
    </ligand>
</feature>
<feature type="binding site" evidence="8">
    <location>
        <position position="375"/>
    </location>
    <ligand>
        <name>Mg(2+)</name>
        <dbReference type="ChEBI" id="CHEBI:18420"/>
    </ligand>
</feature>
<feature type="binding site" evidence="8">
    <location>
        <position position="50"/>
    </location>
    <ligand>
        <name>ATP</name>
        <dbReference type="ChEBI" id="CHEBI:30616"/>
    </ligand>
</feature>
<comment type="function">
    <text evidence="8 9">Catalyzes the reversible transfer of the terminal phosphate of ATP to form a long-chain polyphosphate (polyP).</text>
</comment>
<evidence type="ECO:0000256" key="9">
    <source>
        <dbReference type="RuleBase" id="RU003800"/>
    </source>
</evidence>
<dbReference type="GO" id="GO:0046872">
    <property type="term" value="F:metal ion binding"/>
    <property type="evidence" value="ECO:0007669"/>
    <property type="project" value="UniProtKB-KW"/>
</dbReference>
<comment type="cofactor">
    <cofactor evidence="8">
        <name>Mg(2+)</name>
        <dbReference type="ChEBI" id="CHEBI:18420"/>
    </cofactor>
</comment>
<comment type="similarity">
    <text evidence="8 9">Belongs to the polyphosphate kinase 1 (PPK1) family.</text>
</comment>
<evidence type="ECO:0000256" key="4">
    <source>
        <dbReference type="ARBA" id="ARBA00022741"/>
    </source>
</evidence>
<feature type="domain" description="Polyphosphate kinase C-terminal" evidence="12">
    <location>
        <begin position="503"/>
        <end position="674"/>
    </location>
</feature>
<reference evidence="14 15" key="1">
    <citation type="submission" date="2020-07" db="EMBL/GenBank/DDBJ databases">
        <title>Vallitalea guaymasensis genome.</title>
        <authorList>
            <person name="Postec A."/>
        </authorList>
    </citation>
    <scope>NUCLEOTIDE SEQUENCE [LARGE SCALE GENOMIC DNA]</scope>
    <source>
        <strain evidence="14 15">Ra1766G1</strain>
    </source>
</reference>
<dbReference type="NCBIfam" id="NF003918">
    <property type="entry name" value="PRK05443.1-2"/>
    <property type="match status" value="1"/>
</dbReference>
<dbReference type="CDD" id="cd09168">
    <property type="entry name" value="PLDc_PaPPK1_C2_like"/>
    <property type="match status" value="1"/>
</dbReference>
<evidence type="ECO:0000259" key="12">
    <source>
        <dbReference type="Pfam" id="PF13090"/>
    </source>
</evidence>
<evidence type="ECO:0000313" key="15">
    <source>
        <dbReference type="Proteomes" id="UP000677305"/>
    </source>
</evidence>
<proteinExistence type="inferred from homology"/>
<dbReference type="FunFam" id="3.30.870.10:FF:000001">
    <property type="entry name" value="Polyphosphate kinase"/>
    <property type="match status" value="1"/>
</dbReference>
<comment type="catalytic activity">
    <reaction evidence="8 9">
        <text>[phosphate](n) + ATP = [phosphate](n+1) + ADP</text>
        <dbReference type="Rhea" id="RHEA:19573"/>
        <dbReference type="Rhea" id="RHEA-COMP:9859"/>
        <dbReference type="Rhea" id="RHEA-COMP:14280"/>
        <dbReference type="ChEBI" id="CHEBI:16838"/>
        <dbReference type="ChEBI" id="CHEBI:30616"/>
        <dbReference type="ChEBI" id="CHEBI:456216"/>
        <dbReference type="EC" id="2.7.4.1"/>
    </reaction>
</comment>
<dbReference type="InterPro" id="IPR036830">
    <property type="entry name" value="PP_kinase_middle_dom_sf"/>
</dbReference>
<dbReference type="InterPro" id="IPR024953">
    <property type="entry name" value="PP_kinase_middle"/>
</dbReference>
<keyword evidence="1 8" id="KW-0597">Phosphoprotein</keyword>
<dbReference type="EC" id="2.7.4.1" evidence="8 9"/>
<sequence>MVENTFDNPLYFENRELSWLEFNQRVLDEAKNSDNPLFERLKFMSIVSSNLDEFIMVRLASLKEQLNVGINKPDIAGLTQKQQIKKISLRTHKLVDEQYSHYKRSIVPLLKTKGINLIHTKDLNEKQKNYLEEYFTEVIYPVLTPLAVDSSRPFPLILNKSLNLAILIKRNAEEVFATVQVPAVLSRFIEIPNNGNKHTDFILLEDVMKLFMQRLFVGFKVICTYPYRITRNADLTIDEEDTQDLLIEIEKSVKKRKWGEAIRLEVAYDMDERLVNILKESLSINNKDIYYINGPLDLTFLMKLYDLKGFDHLKYDRYNPSTPLDLLGEEDIFQVIRKRDVFLHHPYESFTPVVSLVKRAARDDKVLAIKQTLYRVSGESPIIKALAEAAESGKQVTVLVELKARFDEENNIQWARRLEKSGCHVIYGLVGLKTHCKITLIVRMEEDGIRRYVHLGTGNYNDITAKLYTDMGILTCNEKIGADTSAVFNTLSGYSEPPKLNKLTMAPIGLRKKFMMLIEREESNAILGKKAKIIVKMNSICDPGIMKALYKASSAGVEIELIVRGICGIIPCIEGVSDNITVRSIVGRYLEHSRIFYFYNDKDEEIYLSSADWMPRNLNRRVELMFPIEDQRIKQRIIDILKIMLKDNVKAKTKNREGEYLKINKKGKKVINSQEYFSRFAQNIMKEYTVEKEHDIFIPIKKNHK</sequence>
<feature type="active site" description="Phosphohistidine intermediate" evidence="8">
    <location>
        <position position="435"/>
    </location>
</feature>
<organism evidence="14 15">
    <name type="scientific">Vallitalea guaymasensis</name>
    <dbReference type="NCBI Taxonomy" id="1185412"/>
    <lineage>
        <taxon>Bacteria</taxon>
        <taxon>Bacillati</taxon>
        <taxon>Bacillota</taxon>
        <taxon>Clostridia</taxon>
        <taxon>Lachnospirales</taxon>
        <taxon>Vallitaleaceae</taxon>
        <taxon>Vallitalea</taxon>
    </lineage>
</organism>
<name>A0A8J8M9K5_9FIRM</name>
<dbReference type="SUPFAM" id="SSF143724">
    <property type="entry name" value="PHP14-like"/>
    <property type="match status" value="1"/>
</dbReference>